<keyword evidence="1" id="KW-1133">Transmembrane helix</keyword>
<protein>
    <submittedName>
        <fullName evidence="2">DUF3311 domain-containing protein</fullName>
    </submittedName>
</protein>
<dbReference type="InterPro" id="IPR021741">
    <property type="entry name" value="DUF3311"/>
</dbReference>
<dbReference type="OrthoDB" id="123261at2"/>
<dbReference type="Pfam" id="PF11755">
    <property type="entry name" value="DUF3311"/>
    <property type="match status" value="1"/>
</dbReference>
<keyword evidence="1" id="KW-0472">Membrane</keyword>
<dbReference type="Proteomes" id="UP000380867">
    <property type="component" value="Unassembled WGS sequence"/>
</dbReference>
<name>A0A5M4FJ68_9ACTN</name>
<evidence type="ECO:0000313" key="3">
    <source>
        <dbReference type="Proteomes" id="UP000380867"/>
    </source>
</evidence>
<reference evidence="2" key="1">
    <citation type="submission" date="2019-09" db="EMBL/GenBank/DDBJ databases">
        <authorList>
            <person name="Li J."/>
        </authorList>
    </citation>
    <scope>NUCLEOTIDE SEQUENCE [LARGE SCALE GENOMIC DNA]</scope>
    <source>
        <strain evidence="2">JCM 14732</strain>
    </source>
</reference>
<feature type="transmembrane region" description="Helical" evidence="1">
    <location>
        <begin position="45"/>
        <end position="67"/>
    </location>
</feature>
<evidence type="ECO:0000256" key="1">
    <source>
        <dbReference type="SAM" id="Phobius"/>
    </source>
</evidence>
<feature type="transmembrane region" description="Helical" evidence="1">
    <location>
        <begin position="12"/>
        <end position="33"/>
    </location>
</feature>
<dbReference type="EMBL" id="SDPQ02000001">
    <property type="protein sequence ID" value="KAA1400214.1"/>
    <property type="molecule type" value="Genomic_DNA"/>
</dbReference>
<gene>
    <name evidence="2" type="ORF">ESP70_005675</name>
</gene>
<organism evidence="2 3">
    <name type="scientific">Aeromicrobium ginsengisoli</name>
    <dbReference type="NCBI Taxonomy" id="363867"/>
    <lineage>
        <taxon>Bacteria</taxon>
        <taxon>Bacillati</taxon>
        <taxon>Actinomycetota</taxon>
        <taxon>Actinomycetes</taxon>
        <taxon>Propionibacteriales</taxon>
        <taxon>Nocardioidaceae</taxon>
        <taxon>Aeromicrobium</taxon>
    </lineage>
</organism>
<accession>A0A5M4FJ68</accession>
<evidence type="ECO:0000313" key="2">
    <source>
        <dbReference type="EMBL" id="KAA1400214.1"/>
    </source>
</evidence>
<keyword evidence="1" id="KW-0812">Transmembrane</keyword>
<keyword evidence="3" id="KW-1185">Reference proteome</keyword>
<dbReference type="AlphaFoldDB" id="A0A5M4FJ68"/>
<dbReference type="RefSeq" id="WP_149688311.1">
    <property type="nucleotide sequence ID" value="NZ_SDPQ02000001.1"/>
</dbReference>
<comment type="caution">
    <text evidence="2">The sequence shown here is derived from an EMBL/GenBank/DDBJ whole genome shotgun (WGS) entry which is preliminary data.</text>
</comment>
<proteinExistence type="predicted"/>
<sequence length="86" mass="9515">MPEHTPPGKGPLIGAGVALTVAIVVPLLVWTYAKADPELWGIPFFFWYQFLLVVGSVVLTSIAYRLVIGHERQRRLAEGRTNGEAR</sequence>